<gene>
    <name evidence="6" type="ORF">NC799_08995</name>
</gene>
<keyword evidence="3" id="KW-0862">Zinc</keyword>
<dbReference type="NCBIfam" id="TIGR02890">
    <property type="entry name" value="bacill_yteA"/>
    <property type="match status" value="1"/>
</dbReference>
<evidence type="ECO:0000256" key="4">
    <source>
        <dbReference type="PROSITE-ProRule" id="PRU00510"/>
    </source>
</evidence>
<dbReference type="Gene3D" id="1.20.120.910">
    <property type="entry name" value="DksA, coiled-coil domain"/>
    <property type="match status" value="1"/>
</dbReference>
<feature type="domain" description="Zinc finger DksA/TraR C4-type" evidence="5">
    <location>
        <begin position="87"/>
        <end position="114"/>
    </location>
</feature>
<dbReference type="PANTHER" id="PTHR33823:SF4">
    <property type="entry name" value="GENERAL STRESS PROTEIN 16O"/>
    <property type="match status" value="1"/>
</dbReference>
<accession>A0A9X3WDK6</accession>
<dbReference type="InterPro" id="IPR000962">
    <property type="entry name" value="Znf_DskA_TraR"/>
</dbReference>
<evidence type="ECO:0000256" key="2">
    <source>
        <dbReference type="ARBA" id="ARBA00022771"/>
    </source>
</evidence>
<organism evidence="6 7">
    <name type="scientific">Aquibacillus salsiterrae</name>
    <dbReference type="NCBI Taxonomy" id="2950439"/>
    <lineage>
        <taxon>Bacteria</taxon>
        <taxon>Bacillati</taxon>
        <taxon>Bacillota</taxon>
        <taxon>Bacilli</taxon>
        <taxon>Bacillales</taxon>
        <taxon>Bacillaceae</taxon>
        <taxon>Aquibacillus</taxon>
    </lineage>
</organism>
<dbReference type="EMBL" id="JAMQKC010000006">
    <property type="protein sequence ID" value="MDC3417058.1"/>
    <property type="molecule type" value="Genomic_DNA"/>
</dbReference>
<dbReference type="PANTHER" id="PTHR33823">
    <property type="entry name" value="RNA POLYMERASE-BINDING TRANSCRIPTION FACTOR DKSA-RELATED"/>
    <property type="match status" value="1"/>
</dbReference>
<dbReference type="SUPFAM" id="SSF57716">
    <property type="entry name" value="Glucocorticoid receptor-like (DNA-binding domain)"/>
    <property type="match status" value="1"/>
</dbReference>
<reference evidence="6" key="1">
    <citation type="submission" date="2022-06" db="EMBL/GenBank/DDBJ databases">
        <title>Aquibacillus sp. a new bacterium isolated from soil saline samples.</title>
        <authorList>
            <person name="Galisteo C."/>
            <person name="De La Haba R."/>
            <person name="Sanchez-Porro C."/>
            <person name="Ventosa A."/>
        </authorList>
    </citation>
    <scope>NUCLEOTIDE SEQUENCE</scope>
    <source>
        <strain evidence="6">3ASR75-54</strain>
    </source>
</reference>
<dbReference type="InterPro" id="IPR014240">
    <property type="entry name" value="YteA"/>
</dbReference>
<dbReference type="GO" id="GO:0008270">
    <property type="term" value="F:zinc ion binding"/>
    <property type="evidence" value="ECO:0007669"/>
    <property type="project" value="UniProtKB-KW"/>
</dbReference>
<evidence type="ECO:0000256" key="3">
    <source>
        <dbReference type="ARBA" id="ARBA00022833"/>
    </source>
</evidence>
<dbReference type="RefSeq" id="WP_272446120.1">
    <property type="nucleotide sequence ID" value="NZ_JAMQKC010000006.1"/>
</dbReference>
<evidence type="ECO:0000256" key="1">
    <source>
        <dbReference type="ARBA" id="ARBA00022723"/>
    </source>
</evidence>
<protein>
    <submittedName>
        <fullName evidence="6">TraR/DksA C4-type zinc finger protein</fullName>
    </submittedName>
</protein>
<dbReference type="InterPro" id="IPR037187">
    <property type="entry name" value="DnaK_N"/>
</dbReference>
<dbReference type="AlphaFoldDB" id="A0A9X3WDK6"/>
<comment type="caution">
    <text evidence="4">Lacks conserved residue(s) required for the propagation of feature annotation.</text>
</comment>
<evidence type="ECO:0000313" key="7">
    <source>
        <dbReference type="Proteomes" id="UP001145069"/>
    </source>
</evidence>
<keyword evidence="1" id="KW-0479">Metal-binding</keyword>
<sequence>MLSNQQIEACKHELLHDQQELKAHLEDHYGLKYELIKESMGELSNYDNHPADHGTALFEREKDIALNEHAEQELKDIKAALAAIDQGTYGKCEVCGADIPFDRLEVIPTTLRCVQHAEQEVKQVRPVEEDVFHSSVNEVESEVEEEESTGFDPEDTWQRVEKFGSSDGPSDFYDTDKDYQDMYFNSDELVSSVEDVEGFLITDMDGNYIGVNNNHEAYEDYLDENDVSSIMYD</sequence>
<evidence type="ECO:0000259" key="5">
    <source>
        <dbReference type="Pfam" id="PF01258"/>
    </source>
</evidence>
<dbReference type="SUPFAM" id="SSF109635">
    <property type="entry name" value="DnaK suppressor protein DksA, alpha-hairpin domain"/>
    <property type="match status" value="1"/>
</dbReference>
<keyword evidence="2" id="KW-0863">Zinc-finger</keyword>
<evidence type="ECO:0000313" key="6">
    <source>
        <dbReference type="EMBL" id="MDC3417058.1"/>
    </source>
</evidence>
<proteinExistence type="predicted"/>
<dbReference type="Proteomes" id="UP001145069">
    <property type="component" value="Unassembled WGS sequence"/>
</dbReference>
<dbReference type="PROSITE" id="PS51128">
    <property type="entry name" value="ZF_DKSA_2"/>
    <property type="match status" value="1"/>
</dbReference>
<name>A0A9X3WDK6_9BACI</name>
<comment type="caution">
    <text evidence="6">The sequence shown here is derived from an EMBL/GenBank/DDBJ whole genome shotgun (WGS) entry which is preliminary data.</text>
</comment>
<keyword evidence="7" id="KW-1185">Reference proteome</keyword>
<dbReference type="Pfam" id="PF01258">
    <property type="entry name" value="zf-dskA_traR"/>
    <property type="match status" value="1"/>
</dbReference>